<dbReference type="EMBL" id="CAJPEX010000774">
    <property type="protein sequence ID" value="CAG0917172.1"/>
    <property type="molecule type" value="Genomic_DNA"/>
</dbReference>
<protein>
    <submittedName>
        <fullName evidence="3">Uncharacterized protein</fullName>
    </submittedName>
</protein>
<evidence type="ECO:0000313" key="3">
    <source>
        <dbReference type="EMBL" id="CAD7277020.1"/>
    </source>
</evidence>
<feature type="signal peptide" evidence="2">
    <location>
        <begin position="1"/>
        <end position="19"/>
    </location>
</feature>
<sequence>MRAVSGIVVFFSLAWMSIAKPQPPPLPSSFFLETSSRPGFPVTPVTQLGVQNASDLPVRQTVVSQSGLNGQQGDFGFNRTLGRPFGQDVFGNQTPGNLGGDRFNQQPSDRFNNQQPDRFSDQQPDRFNNQQPDRFNNQQPDRFNNQQPDRFNNQQPDRFNNQQPDRFNNQQPDRFNNQQPDRFNNQQPDRFNTDRPSSFPGDRFNPQAGFNNDRQRPQQGPFSTTDRNPFTSSTTGWSSDRPYSGDRGRQPTGTDNNQRYNPLYPNSGLRPDGTFDEGDPRNIDVSVPEPYNEDNEVQDPKTLRGDNGGMSEFAGVQHGSPFNPAFNHGESIFCMNLLTLSLAVILAGAV</sequence>
<feature type="region of interest" description="Disordered" evidence="1">
    <location>
        <begin position="67"/>
        <end position="299"/>
    </location>
</feature>
<evidence type="ECO:0000313" key="4">
    <source>
        <dbReference type="Proteomes" id="UP000678499"/>
    </source>
</evidence>
<dbReference type="OrthoDB" id="7454467at2759"/>
<accession>A0A7R9BML1</accession>
<dbReference type="EMBL" id="OA882811">
    <property type="protein sequence ID" value="CAD7277020.1"/>
    <property type="molecule type" value="Genomic_DNA"/>
</dbReference>
<dbReference type="AlphaFoldDB" id="A0A7R9BML1"/>
<feature type="compositionally biased region" description="Polar residues" evidence="1">
    <location>
        <begin position="251"/>
        <end position="260"/>
    </location>
</feature>
<feature type="compositionally biased region" description="Polar residues" evidence="1">
    <location>
        <begin position="208"/>
        <end position="238"/>
    </location>
</feature>
<dbReference type="Proteomes" id="UP000678499">
    <property type="component" value="Unassembled WGS sequence"/>
</dbReference>
<feature type="chain" id="PRO_5036210200" evidence="2">
    <location>
        <begin position="20"/>
        <end position="350"/>
    </location>
</feature>
<name>A0A7R9BML1_9CRUS</name>
<evidence type="ECO:0000256" key="2">
    <source>
        <dbReference type="SAM" id="SignalP"/>
    </source>
</evidence>
<organism evidence="3">
    <name type="scientific">Notodromas monacha</name>
    <dbReference type="NCBI Taxonomy" id="399045"/>
    <lineage>
        <taxon>Eukaryota</taxon>
        <taxon>Metazoa</taxon>
        <taxon>Ecdysozoa</taxon>
        <taxon>Arthropoda</taxon>
        <taxon>Crustacea</taxon>
        <taxon>Oligostraca</taxon>
        <taxon>Ostracoda</taxon>
        <taxon>Podocopa</taxon>
        <taxon>Podocopida</taxon>
        <taxon>Cypridocopina</taxon>
        <taxon>Cypridoidea</taxon>
        <taxon>Cyprididae</taxon>
        <taxon>Notodromas</taxon>
    </lineage>
</organism>
<proteinExistence type="predicted"/>
<reference evidence="3" key="1">
    <citation type="submission" date="2020-11" db="EMBL/GenBank/DDBJ databases">
        <authorList>
            <person name="Tran Van P."/>
        </authorList>
    </citation>
    <scope>NUCLEOTIDE SEQUENCE</scope>
</reference>
<feature type="compositionally biased region" description="Polar residues" evidence="1">
    <location>
        <begin position="103"/>
        <end position="117"/>
    </location>
</feature>
<keyword evidence="2" id="KW-0732">Signal</keyword>
<evidence type="ECO:0000256" key="1">
    <source>
        <dbReference type="SAM" id="MobiDB-lite"/>
    </source>
</evidence>
<gene>
    <name evidence="3" type="ORF">NMOB1V02_LOCUS4762</name>
</gene>
<keyword evidence="4" id="KW-1185">Reference proteome</keyword>
<feature type="compositionally biased region" description="Polar residues" evidence="1">
    <location>
        <begin position="125"/>
        <end position="196"/>
    </location>
</feature>